<dbReference type="EMBL" id="JAYMRU010000007">
    <property type="protein sequence ID" value="MEM5400828.1"/>
    <property type="molecule type" value="Genomic_DNA"/>
</dbReference>
<proteinExistence type="predicted"/>
<protein>
    <submittedName>
        <fullName evidence="1">Uncharacterized protein</fullName>
    </submittedName>
</protein>
<name>A0ACC6RGV1_9BURK</name>
<evidence type="ECO:0000313" key="1">
    <source>
        <dbReference type="EMBL" id="MEM5400828.1"/>
    </source>
</evidence>
<organism evidence="1 2">
    <name type="scientific">Paraburkholderia unamae</name>
    <dbReference type="NCBI Taxonomy" id="219649"/>
    <lineage>
        <taxon>Bacteria</taxon>
        <taxon>Pseudomonadati</taxon>
        <taxon>Pseudomonadota</taxon>
        <taxon>Betaproteobacteria</taxon>
        <taxon>Burkholderiales</taxon>
        <taxon>Burkholderiaceae</taxon>
        <taxon>Paraburkholderia</taxon>
    </lineage>
</organism>
<reference evidence="1" key="1">
    <citation type="submission" date="2024-01" db="EMBL/GenBank/DDBJ databases">
        <title>The diversity of rhizobia nodulating Mimosa spp. in eleven states of Brazil covering several biomes is determined by host plant, location, and edaphic factors.</title>
        <authorList>
            <person name="Rouws L."/>
            <person name="Barauna A."/>
            <person name="Beukes C."/>
            <person name="De Faria S.M."/>
            <person name="Gross E."/>
            <person name="Dos Reis Junior F.B."/>
            <person name="Simon M."/>
            <person name="Maluk M."/>
            <person name="Odee D.W."/>
            <person name="Kenicer G."/>
            <person name="Young J.P.W."/>
            <person name="Reis V.M."/>
            <person name="Zilli J."/>
            <person name="James E.K."/>
        </authorList>
    </citation>
    <scope>NUCLEOTIDE SEQUENCE</scope>
    <source>
        <strain evidence="1">JPY452</strain>
    </source>
</reference>
<dbReference type="Proteomes" id="UP001392318">
    <property type="component" value="Unassembled WGS sequence"/>
</dbReference>
<accession>A0ACC6RGV1</accession>
<gene>
    <name evidence="1" type="ORF">VSR83_12115</name>
</gene>
<keyword evidence="2" id="KW-1185">Reference proteome</keyword>
<evidence type="ECO:0000313" key="2">
    <source>
        <dbReference type="Proteomes" id="UP001392318"/>
    </source>
</evidence>
<sequence length="49" mass="5061">MPGGYESYEKQGSEAAKCDGGLFAAFMMSFVIGACVGAMTVFLCQSGVL</sequence>
<comment type="caution">
    <text evidence="1">The sequence shown here is derived from an EMBL/GenBank/DDBJ whole genome shotgun (WGS) entry which is preliminary data.</text>
</comment>